<dbReference type="AlphaFoldDB" id="A0A2W5SJ93"/>
<proteinExistence type="predicted"/>
<dbReference type="InterPro" id="IPR011008">
    <property type="entry name" value="Dimeric_a/b-barrel"/>
</dbReference>
<gene>
    <name evidence="1" type="ORF">DI533_01555</name>
</gene>
<dbReference type="Proteomes" id="UP000248975">
    <property type="component" value="Unassembled WGS sequence"/>
</dbReference>
<sequence length="119" mass="13258">MYVDGFVVPVKRDRADDYRKMAKQMADLWIKHGALSVVEAMGDDVPEGKVTSFPMSVKLEPGEVVYFSWITYPDRATRDACNAKVMEEAGEMDDKDPPMNPQRMIFGGFTTVVSETSGA</sequence>
<accession>A0A2W5SJ93</accession>
<evidence type="ECO:0000313" key="2">
    <source>
        <dbReference type="Proteomes" id="UP000248975"/>
    </source>
</evidence>
<protein>
    <submittedName>
        <fullName evidence="1">DUF1428 domain-containing protein</fullName>
    </submittedName>
</protein>
<organism evidence="1 2">
    <name type="scientific">Cereibacter sphaeroides</name>
    <name type="common">Rhodobacter sphaeroides</name>
    <dbReference type="NCBI Taxonomy" id="1063"/>
    <lineage>
        <taxon>Bacteria</taxon>
        <taxon>Pseudomonadati</taxon>
        <taxon>Pseudomonadota</taxon>
        <taxon>Alphaproteobacteria</taxon>
        <taxon>Rhodobacterales</taxon>
        <taxon>Paracoccaceae</taxon>
        <taxon>Cereibacter</taxon>
    </lineage>
</organism>
<dbReference type="PIRSF" id="PIRSF007028">
    <property type="entry name" value="UCP007028"/>
    <property type="match status" value="1"/>
</dbReference>
<name>A0A2W5SJ93_CERSP</name>
<dbReference type="EMBL" id="QFQS01000001">
    <property type="protein sequence ID" value="PZQ99395.1"/>
    <property type="molecule type" value="Genomic_DNA"/>
</dbReference>
<reference evidence="1 2" key="1">
    <citation type="submission" date="2017-08" db="EMBL/GenBank/DDBJ databases">
        <title>Infants hospitalized years apart are colonized by the same room-sourced microbial strains.</title>
        <authorList>
            <person name="Brooks B."/>
            <person name="Olm M.R."/>
            <person name="Firek B.A."/>
            <person name="Baker R."/>
            <person name="Thomas B.C."/>
            <person name="Morowitz M.J."/>
            <person name="Banfield J.F."/>
        </authorList>
    </citation>
    <scope>NUCLEOTIDE SEQUENCE [LARGE SCALE GENOMIC DNA]</scope>
    <source>
        <strain evidence="1">S2_003_000_R2_11</strain>
    </source>
</reference>
<dbReference type="InterPro" id="IPR009874">
    <property type="entry name" value="DUF1428"/>
</dbReference>
<evidence type="ECO:0000313" key="1">
    <source>
        <dbReference type="EMBL" id="PZQ99395.1"/>
    </source>
</evidence>
<dbReference type="SUPFAM" id="SSF54909">
    <property type="entry name" value="Dimeric alpha+beta barrel"/>
    <property type="match status" value="1"/>
</dbReference>
<dbReference type="Gene3D" id="3.30.70.100">
    <property type="match status" value="1"/>
</dbReference>
<dbReference type="Pfam" id="PF07237">
    <property type="entry name" value="DUF1428"/>
    <property type="match status" value="1"/>
</dbReference>
<comment type="caution">
    <text evidence="1">The sequence shown here is derived from an EMBL/GenBank/DDBJ whole genome shotgun (WGS) entry which is preliminary data.</text>
</comment>